<sequence length="120" mass="13727">MEYKDMGHGHDDTNHTILLKKMASTWKDMPLNNDPAEADKFVRIQRDLDETKIILHKTIDSVLQHGEKLDSLVEESSDLSATSQKIKKKQKTLENNTGCLFDGQMFFKQAKKTNQCCNVT</sequence>
<name>A0AAV9BS88_ACOGR</name>
<dbReference type="Pfam" id="PF00957">
    <property type="entry name" value="Synaptobrevin"/>
    <property type="match status" value="1"/>
</dbReference>
<dbReference type="GO" id="GO:0005484">
    <property type="term" value="F:SNAP receptor activity"/>
    <property type="evidence" value="ECO:0007669"/>
    <property type="project" value="TreeGrafter"/>
</dbReference>
<reference evidence="3" key="2">
    <citation type="submission" date="2023-06" db="EMBL/GenBank/DDBJ databases">
        <authorList>
            <person name="Ma L."/>
            <person name="Liu K.-W."/>
            <person name="Li Z."/>
            <person name="Hsiao Y.-Y."/>
            <person name="Qi Y."/>
            <person name="Fu T."/>
            <person name="Tang G."/>
            <person name="Zhang D."/>
            <person name="Sun W.-H."/>
            <person name="Liu D.-K."/>
            <person name="Li Y."/>
            <person name="Chen G.-Z."/>
            <person name="Liu X.-D."/>
            <person name="Liao X.-Y."/>
            <person name="Jiang Y.-T."/>
            <person name="Yu X."/>
            <person name="Hao Y."/>
            <person name="Huang J."/>
            <person name="Zhao X.-W."/>
            <person name="Ke S."/>
            <person name="Chen Y.-Y."/>
            <person name="Wu W.-L."/>
            <person name="Hsu J.-L."/>
            <person name="Lin Y.-F."/>
            <person name="Huang M.-D."/>
            <person name="Li C.-Y."/>
            <person name="Huang L."/>
            <person name="Wang Z.-W."/>
            <person name="Zhao X."/>
            <person name="Zhong W.-Y."/>
            <person name="Peng D.-H."/>
            <person name="Ahmad S."/>
            <person name="Lan S."/>
            <person name="Zhang J.-S."/>
            <person name="Tsai W.-C."/>
            <person name="Van De Peer Y."/>
            <person name="Liu Z.-J."/>
        </authorList>
    </citation>
    <scope>NUCLEOTIDE SEQUENCE</scope>
    <source>
        <strain evidence="3">SCP</strain>
        <tissue evidence="3">Leaves</tissue>
    </source>
</reference>
<protein>
    <submittedName>
        <fullName evidence="3">VAMP-like protein YKT61</fullName>
    </submittedName>
</protein>
<proteinExistence type="predicted"/>
<dbReference type="SUPFAM" id="SSF58038">
    <property type="entry name" value="SNARE fusion complex"/>
    <property type="match status" value="1"/>
</dbReference>
<dbReference type="EMBL" id="JAUJYN010000001">
    <property type="protein sequence ID" value="KAK1279271.1"/>
    <property type="molecule type" value="Genomic_DNA"/>
</dbReference>
<dbReference type="GO" id="GO:0005794">
    <property type="term" value="C:Golgi apparatus"/>
    <property type="evidence" value="ECO:0007669"/>
    <property type="project" value="TreeGrafter"/>
</dbReference>
<keyword evidence="1" id="KW-0175">Coiled coil</keyword>
<evidence type="ECO:0000313" key="4">
    <source>
        <dbReference type="Proteomes" id="UP001179952"/>
    </source>
</evidence>
<evidence type="ECO:0000259" key="2">
    <source>
        <dbReference type="PROSITE" id="PS50892"/>
    </source>
</evidence>
<dbReference type="PANTHER" id="PTHR45806">
    <property type="entry name" value="SYNAPTOBREVIN HOMOLOG YKT6"/>
    <property type="match status" value="1"/>
</dbReference>
<dbReference type="PANTHER" id="PTHR45806:SF1">
    <property type="entry name" value="SYNAPTOBREVIN HOMOLOG YKT6"/>
    <property type="match status" value="1"/>
</dbReference>
<comment type="caution">
    <text evidence="3">The sequence shown here is derived from an EMBL/GenBank/DDBJ whole genome shotgun (WGS) entry which is preliminary data.</text>
</comment>
<evidence type="ECO:0000313" key="3">
    <source>
        <dbReference type="EMBL" id="KAK1279271.1"/>
    </source>
</evidence>
<keyword evidence="4" id="KW-1185">Reference proteome</keyword>
<feature type="domain" description="V-SNARE coiled-coil homology" evidence="2">
    <location>
        <begin position="40"/>
        <end position="108"/>
    </location>
</feature>
<reference evidence="3" key="1">
    <citation type="journal article" date="2023" name="Nat. Commun.">
        <title>Diploid and tetraploid genomes of Acorus and the evolution of monocots.</title>
        <authorList>
            <person name="Ma L."/>
            <person name="Liu K.W."/>
            <person name="Li Z."/>
            <person name="Hsiao Y.Y."/>
            <person name="Qi Y."/>
            <person name="Fu T."/>
            <person name="Tang G.D."/>
            <person name="Zhang D."/>
            <person name="Sun W.H."/>
            <person name="Liu D.K."/>
            <person name="Li Y."/>
            <person name="Chen G.Z."/>
            <person name="Liu X.D."/>
            <person name="Liao X.Y."/>
            <person name="Jiang Y.T."/>
            <person name="Yu X."/>
            <person name="Hao Y."/>
            <person name="Huang J."/>
            <person name="Zhao X.W."/>
            <person name="Ke S."/>
            <person name="Chen Y.Y."/>
            <person name="Wu W.L."/>
            <person name="Hsu J.L."/>
            <person name="Lin Y.F."/>
            <person name="Huang M.D."/>
            <person name="Li C.Y."/>
            <person name="Huang L."/>
            <person name="Wang Z.W."/>
            <person name="Zhao X."/>
            <person name="Zhong W.Y."/>
            <person name="Peng D.H."/>
            <person name="Ahmad S."/>
            <person name="Lan S."/>
            <person name="Zhang J.S."/>
            <person name="Tsai W.C."/>
            <person name="Van de Peer Y."/>
            <person name="Liu Z.J."/>
        </authorList>
    </citation>
    <scope>NUCLEOTIDE SEQUENCE</scope>
    <source>
        <strain evidence="3">SCP</strain>
    </source>
</reference>
<dbReference type="Gene3D" id="1.20.5.110">
    <property type="match status" value="1"/>
</dbReference>
<evidence type="ECO:0000256" key="1">
    <source>
        <dbReference type="PROSITE-ProRule" id="PRU00290"/>
    </source>
</evidence>
<dbReference type="GO" id="GO:0006888">
    <property type="term" value="P:endoplasmic reticulum to Golgi vesicle-mediated transport"/>
    <property type="evidence" value="ECO:0007669"/>
    <property type="project" value="TreeGrafter"/>
</dbReference>
<dbReference type="PROSITE" id="PS50892">
    <property type="entry name" value="V_SNARE"/>
    <property type="match status" value="1"/>
</dbReference>
<dbReference type="AlphaFoldDB" id="A0AAV9BS88"/>
<organism evidence="3 4">
    <name type="scientific">Acorus gramineus</name>
    <name type="common">Dwarf sweet flag</name>
    <dbReference type="NCBI Taxonomy" id="55184"/>
    <lineage>
        <taxon>Eukaryota</taxon>
        <taxon>Viridiplantae</taxon>
        <taxon>Streptophyta</taxon>
        <taxon>Embryophyta</taxon>
        <taxon>Tracheophyta</taxon>
        <taxon>Spermatophyta</taxon>
        <taxon>Magnoliopsida</taxon>
        <taxon>Liliopsida</taxon>
        <taxon>Acoraceae</taxon>
        <taxon>Acorus</taxon>
    </lineage>
</organism>
<dbReference type="InterPro" id="IPR042855">
    <property type="entry name" value="V_SNARE_CC"/>
</dbReference>
<accession>A0AAV9BS88</accession>
<dbReference type="Proteomes" id="UP001179952">
    <property type="component" value="Unassembled WGS sequence"/>
</dbReference>
<gene>
    <name evidence="3" type="ORF">QJS04_geneDACA004749</name>
</gene>